<evidence type="ECO:0000313" key="2">
    <source>
        <dbReference type="EMBL" id="KAF1911524.1"/>
    </source>
</evidence>
<proteinExistence type="predicted"/>
<dbReference type="Proteomes" id="UP000800096">
    <property type="component" value="Unassembled WGS sequence"/>
</dbReference>
<protein>
    <recommendedName>
        <fullName evidence="4">SMP domain-containing protein</fullName>
    </recommendedName>
</protein>
<feature type="region of interest" description="Disordered" evidence="1">
    <location>
        <begin position="1"/>
        <end position="44"/>
    </location>
</feature>
<keyword evidence="3" id="KW-1185">Reference proteome</keyword>
<evidence type="ECO:0000256" key="1">
    <source>
        <dbReference type="SAM" id="MobiDB-lite"/>
    </source>
</evidence>
<evidence type="ECO:0000313" key="3">
    <source>
        <dbReference type="Proteomes" id="UP000800096"/>
    </source>
</evidence>
<evidence type="ECO:0008006" key="4">
    <source>
        <dbReference type="Google" id="ProtNLM"/>
    </source>
</evidence>
<dbReference type="EMBL" id="ML979143">
    <property type="protein sequence ID" value="KAF1911524.1"/>
    <property type="molecule type" value="Genomic_DNA"/>
</dbReference>
<accession>A0A6A5QAH2</accession>
<sequence>MAQPTPVSSSITTTTAATSTDPISPVSRTATFPHKTSPAVATQTPLIDTSTPAINAAPVELDGLCVGKIADTQPAGRISSPAAAEEEKRSEMLASRSKDLGVIVDVPRFPTAEEVLAAKSADGTVTPGMEVGR</sequence>
<dbReference type="OrthoDB" id="5310629at2759"/>
<name>A0A6A5QAH2_AMPQU</name>
<gene>
    <name evidence="2" type="ORF">BDU57DRAFT_543015</name>
</gene>
<reference evidence="2" key="1">
    <citation type="journal article" date="2020" name="Stud. Mycol.">
        <title>101 Dothideomycetes genomes: a test case for predicting lifestyles and emergence of pathogens.</title>
        <authorList>
            <person name="Haridas S."/>
            <person name="Albert R."/>
            <person name="Binder M."/>
            <person name="Bloem J."/>
            <person name="Labutti K."/>
            <person name="Salamov A."/>
            <person name="Andreopoulos B."/>
            <person name="Baker S."/>
            <person name="Barry K."/>
            <person name="Bills G."/>
            <person name="Bluhm B."/>
            <person name="Cannon C."/>
            <person name="Castanera R."/>
            <person name="Culley D."/>
            <person name="Daum C."/>
            <person name="Ezra D."/>
            <person name="Gonzalez J."/>
            <person name="Henrissat B."/>
            <person name="Kuo A."/>
            <person name="Liang C."/>
            <person name="Lipzen A."/>
            <person name="Lutzoni F."/>
            <person name="Magnuson J."/>
            <person name="Mondo S."/>
            <person name="Nolan M."/>
            <person name="Ohm R."/>
            <person name="Pangilinan J."/>
            <person name="Park H.-J."/>
            <person name="Ramirez L."/>
            <person name="Alfaro M."/>
            <person name="Sun H."/>
            <person name="Tritt A."/>
            <person name="Yoshinaga Y."/>
            <person name="Zwiers L.-H."/>
            <person name="Turgeon B."/>
            <person name="Goodwin S."/>
            <person name="Spatafora J."/>
            <person name="Crous P."/>
            <person name="Grigoriev I."/>
        </authorList>
    </citation>
    <scope>NUCLEOTIDE SEQUENCE</scope>
    <source>
        <strain evidence="2">HMLAC05119</strain>
    </source>
</reference>
<feature type="compositionally biased region" description="Low complexity" evidence="1">
    <location>
        <begin position="1"/>
        <end position="25"/>
    </location>
</feature>
<dbReference type="AlphaFoldDB" id="A0A6A5QAH2"/>
<organism evidence="2 3">
    <name type="scientific">Ampelomyces quisqualis</name>
    <name type="common">Powdery mildew agent</name>
    <dbReference type="NCBI Taxonomy" id="50730"/>
    <lineage>
        <taxon>Eukaryota</taxon>
        <taxon>Fungi</taxon>
        <taxon>Dikarya</taxon>
        <taxon>Ascomycota</taxon>
        <taxon>Pezizomycotina</taxon>
        <taxon>Dothideomycetes</taxon>
        <taxon>Pleosporomycetidae</taxon>
        <taxon>Pleosporales</taxon>
        <taxon>Pleosporineae</taxon>
        <taxon>Phaeosphaeriaceae</taxon>
        <taxon>Ampelomyces</taxon>
    </lineage>
</organism>